<accession>A0A914ZA51</accession>
<dbReference type="InterPro" id="IPR000873">
    <property type="entry name" value="AMP-dep_synth/lig_dom"/>
</dbReference>
<evidence type="ECO:0000256" key="2">
    <source>
        <dbReference type="ARBA" id="ARBA00023140"/>
    </source>
</evidence>
<dbReference type="Gene3D" id="3.40.50.980">
    <property type="match status" value="2"/>
</dbReference>
<dbReference type="GO" id="GO:0016405">
    <property type="term" value="F:CoA-ligase activity"/>
    <property type="evidence" value="ECO:0007669"/>
    <property type="project" value="TreeGrafter"/>
</dbReference>
<dbReference type="PANTHER" id="PTHR24096">
    <property type="entry name" value="LONG-CHAIN-FATTY-ACID--COA LIGASE"/>
    <property type="match status" value="1"/>
</dbReference>
<dbReference type="Pfam" id="PF00501">
    <property type="entry name" value="AMP-binding"/>
    <property type="match status" value="1"/>
</dbReference>
<protein>
    <submittedName>
        <fullName evidence="5">AMP-dependent synthetase/ligase domain-containing protein</fullName>
    </submittedName>
</protein>
<keyword evidence="2" id="KW-0576">Peroxisome</keyword>
<evidence type="ECO:0000259" key="3">
    <source>
        <dbReference type="Pfam" id="PF00501"/>
    </source>
</evidence>
<reference evidence="5" key="1">
    <citation type="submission" date="2022-11" db="UniProtKB">
        <authorList>
            <consortium name="WormBaseParasite"/>
        </authorList>
    </citation>
    <scope>IDENTIFICATION</scope>
</reference>
<dbReference type="PANTHER" id="PTHR24096:SF422">
    <property type="entry name" value="BCDNA.GH02901"/>
    <property type="match status" value="1"/>
</dbReference>
<dbReference type="PROSITE" id="PS00455">
    <property type="entry name" value="AMP_BINDING"/>
    <property type="match status" value="1"/>
</dbReference>
<dbReference type="GO" id="GO:0005777">
    <property type="term" value="C:peroxisome"/>
    <property type="evidence" value="ECO:0007669"/>
    <property type="project" value="UniProtKB-SubCell"/>
</dbReference>
<dbReference type="AlphaFoldDB" id="A0A914ZA51"/>
<dbReference type="Proteomes" id="UP000887577">
    <property type="component" value="Unplaced"/>
</dbReference>
<organism evidence="4 5">
    <name type="scientific">Panagrolaimus superbus</name>
    <dbReference type="NCBI Taxonomy" id="310955"/>
    <lineage>
        <taxon>Eukaryota</taxon>
        <taxon>Metazoa</taxon>
        <taxon>Ecdysozoa</taxon>
        <taxon>Nematoda</taxon>
        <taxon>Chromadorea</taxon>
        <taxon>Rhabditida</taxon>
        <taxon>Tylenchina</taxon>
        <taxon>Panagrolaimomorpha</taxon>
        <taxon>Panagrolaimoidea</taxon>
        <taxon>Panagrolaimidae</taxon>
        <taxon>Panagrolaimus</taxon>
    </lineage>
</organism>
<keyword evidence="4" id="KW-1185">Reference proteome</keyword>
<evidence type="ECO:0000313" key="4">
    <source>
        <dbReference type="Proteomes" id="UP000887577"/>
    </source>
</evidence>
<evidence type="ECO:0000256" key="1">
    <source>
        <dbReference type="ARBA" id="ARBA00004275"/>
    </source>
</evidence>
<proteinExistence type="predicted"/>
<evidence type="ECO:0000313" key="5">
    <source>
        <dbReference type="WBParaSite" id="PSU_v2.g9543.t1"/>
    </source>
</evidence>
<dbReference type="SUPFAM" id="SSF56801">
    <property type="entry name" value="Acetyl-CoA synthetase-like"/>
    <property type="match status" value="1"/>
</dbReference>
<dbReference type="InterPro" id="IPR020845">
    <property type="entry name" value="AMP-binding_CS"/>
</dbReference>
<comment type="subcellular location">
    <subcellularLocation>
        <location evidence="1">Peroxisome</location>
    </subcellularLocation>
</comment>
<sequence length="188" mass="21221">MILISVELKRQFIDSKSNIVFCSDSSLDRVIKATKNCKNIHTIVVIQLSDRSLSYPEVPQGIIPYTSVISTLPQLNHRSIQVDVIRDIILLPYSSGTTGSPKGVMISHSNLSTMLSIFMNHFDKYVFSKITPDWDYGKEAMILSLPFYHAYGSAILMISMLKGQTGIVFSHFDKTVYLRSIQDYKASF</sequence>
<feature type="domain" description="AMP-dependent synthetase/ligase" evidence="3">
    <location>
        <begin position="7"/>
        <end position="187"/>
    </location>
</feature>
<dbReference type="WBParaSite" id="PSU_v2.g9543.t1">
    <property type="protein sequence ID" value="PSU_v2.g9543.t1"/>
    <property type="gene ID" value="PSU_v2.g9543"/>
</dbReference>
<name>A0A914ZA51_9BILA</name>